<dbReference type="Gene3D" id="3.90.320.10">
    <property type="match status" value="1"/>
</dbReference>
<dbReference type="InterPro" id="IPR021229">
    <property type="entry name" value="DUF2800"/>
</dbReference>
<sequence length="383" mass="42208">MGVHAQLSPSSADRWMSCPGSVALCENIPDTSSAAADEGTMLHDMAADCLIYDVDPTTPSDEHTPLYNLNDEQASAIQTYINIVRDIKDTIKGELYVEQRLPISWLTNEPDAYGTADAVICSEDELVIVDAKFGRGVVVEAERNKQLMIYAIAANDNYKVAYDFKRIRLVISQPRLGACLEWTLLPGELEIFAGEVMLAASHTNAINAPLVPSPKACQWCRAKANCPAIKEIIMSDFDTIKPESAADEDLSRIMGNAGMIESWVKAIRAEVERRLLSGEPVKGYKLVKGKRGNRQWANDAEAESTLKAMRIKHEVMYSYSLVTPTTIEKLAKAEEIGPRQWSKIQQLITQSEGRPSVAPESDKRPELALSADVSDFDDISTGE</sequence>
<accession>A0A6J7WPJ2</accession>
<dbReference type="EMBL" id="LR796190">
    <property type="protein sequence ID" value="CAB4125034.1"/>
    <property type="molecule type" value="Genomic_DNA"/>
</dbReference>
<organism evidence="4">
    <name type="scientific">uncultured Caudovirales phage</name>
    <dbReference type="NCBI Taxonomy" id="2100421"/>
    <lineage>
        <taxon>Viruses</taxon>
        <taxon>Duplodnaviria</taxon>
        <taxon>Heunggongvirae</taxon>
        <taxon>Uroviricota</taxon>
        <taxon>Caudoviricetes</taxon>
        <taxon>Peduoviridae</taxon>
        <taxon>Maltschvirus</taxon>
        <taxon>Maltschvirus maltsch</taxon>
    </lineage>
</organism>
<dbReference type="EMBL" id="LR796166">
    <property type="protein sequence ID" value="CAB4122682.1"/>
    <property type="molecule type" value="Genomic_DNA"/>
</dbReference>
<reference evidence="4" key="1">
    <citation type="submission" date="2020-05" db="EMBL/GenBank/DDBJ databases">
        <authorList>
            <person name="Chiriac C."/>
            <person name="Salcher M."/>
            <person name="Ghai R."/>
            <person name="Kavagutti S V."/>
        </authorList>
    </citation>
    <scope>NUCLEOTIDE SEQUENCE</scope>
</reference>
<feature type="compositionally biased region" description="Acidic residues" evidence="1">
    <location>
        <begin position="374"/>
        <end position="383"/>
    </location>
</feature>
<dbReference type="EMBL" id="LR798280">
    <property type="protein sequence ID" value="CAB5219816.1"/>
    <property type="molecule type" value="Genomic_DNA"/>
</dbReference>
<name>A0A6J7WPJ2_9CAUD</name>
<evidence type="ECO:0000313" key="4">
    <source>
        <dbReference type="EMBL" id="CAB5219816.1"/>
    </source>
</evidence>
<protein>
    <recommendedName>
        <fullName evidence="5">DUF2800 domain-containing protein</fullName>
    </recommendedName>
</protein>
<evidence type="ECO:0000313" key="3">
    <source>
        <dbReference type="EMBL" id="CAB4125034.1"/>
    </source>
</evidence>
<evidence type="ECO:0000313" key="2">
    <source>
        <dbReference type="EMBL" id="CAB4122682.1"/>
    </source>
</evidence>
<proteinExistence type="predicted"/>
<feature type="region of interest" description="Disordered" evidence="1">
    <location>
        <begin position="347"/>
        <end position="383"/>
    </location>
</feature>
<evidence type="ECO:0000256" key="1">
    <source>
        <dbReference type="SAM" id="MobiDB-lite"/>
    </source>
</evidence>
<gene>
    <name evidence="4" type="ORF">UFOVP234_23</name>
    <name evidence="2" type="ORF">UFOVP35_48</name>
    <name evidence="3" type="ORF">UFOVP52_75</name>
</gene>
<dbReference type="InterPro" id="IPR011604">
    <property type="entry name" value="PDDEXK-like_dom_sf"/>
</dbReference>
<dbReference type="Pfam" id="PF10926">
    <property type="entry name" value="DUF2800"/>
    <property type="match status" value="1"/>
</dbReference>
<evidence type="ECO:0008006" key="5">
    <source>
        <dbReference type="Google" id="ProtNLM"/>
    </source>
</evidence>